<keyword evidence="1 2" id="KW-0694">RNA-binding</keyword>
<dbReference type="Pfam" id="PF00076">
    <property type="entry name" value="RRM_1"/>
    <property type="match status" value="3"/>
</dbReference>
<organism evidence="5">
    <name type="scientific">Spirodela intermedia</name>
    <name type="common">Intermediate duckweed</name>
    <dbReference type="NCBI Taxonomy" id="51605"/>
    <lineage>
        <taxon>Eukaryota</taxon>
        <taxon>Viridiplantae</taxon>
        <taxon>Streptophyta</taxon>
        <taxon>Embryophyta</taxon>
        <taxon>Tracheophyta</taxon>
        <taxon>Spermatophyta</taxon>
        <taxon>Magnoliopsida</taxon>
        <taxon>Liliopsida</taxon>
        <taxon>Araceae</taxon>
        <taxon>Lemnoideae</taxon>
        <taxon>Spirodela</taxon>
    </lineage>
</organism>
<dbReference type="Gene3D" id="3.30.70.330">
    <property type="match status" value="3"/>
</dbReference>
<gene>
    <name evidence="5" type="ORF">SI7747_01000317</name>
</gene>
<reference evidence="5 6" key="1">
    <citation type="submission" date="2019-12" db="EMBL/GenBank/DDBJ databases">
        <authorList>
            <person name="Scholz U."/>
            <person name="Mascher M."/>
            <person name="Fiebig A."/>
        </authorList>
    </citation>
    <scope>NUCLEOTIDE SEQUENCE</scope>
</reference>
<proteinExistence type="predicted"/>
<keyword evidence="6" id="KW-1185">Reference proteome</keyword>
<feature type="compositionally biased region" description="Basic residues" evidence="3">
    <location>
        <begin position="39"/>
        <end position="50"/>
    </location>
</feature>
<evidence type="ECO:0000313" key="6">
    <source>
        <dbReference type="Proteomes" id="UP001189122"/>
    </source>
</evidence>
<sequence length="771" mass="83814">MPPRRSIGARKKIVKTTRAVRKTATSKAAAAAAADTAHSRRRPSHSRRRPPIIGSPADVETVAADTTAIVDNEATGGSPFTEGRSPPAASQGQSADWIPDTDAAPGPSEEAREGADGGAVAGVEEPAASLGKTSEVAEVATKSPAARTTKRVRKVTRKVPVKITPRKVASAVVEEENETGGRESAPTASMEGDEKPIGTEATVSESVEEKNLSCNPGQLSAPQGPTSHEESNVSSATDTCAEGATSIVVPQKKVRKVKRIVLVKKYVKKVKVSHQNEKLEETEGTVGEKLLISGNDAEANKSTEAMGPDLEAESASAADGALKMDQDIMRGTGHYESESGDAAGIEAGLGEGAGTSSQDVGDEMMGMSERQKRKKTEIFIGGLDKNAMEDDIRKVFGKVGEIVEVRMMMDGKTGKNKGYAFLRYATAAQAKQAVTEFSKVEVCGKQCGAAALQGNDTLFLGNIDKTWKKDDVTKILSELGIDKIDSMTLMPDPKDPNCNRGFAFLDFETNKDAQIAFKKLQKKDAFGKGRIVKVAWAEPINDPDEEEMQKVKSVFAEGIPLSWDEKKVRECFKMYGQIERVVLSRNMHSAKRKDFAFINFTTREAALSCIESFDKDMSINSAQIEGSLAKPMQKGKKSKAGTRTSEKDNFKGKPKTLQLESSRLSGDTKLSDSIKGQTSMGVHADIREDKASTTREFLHVLREQASWKQMNYPRDMVPRMKDLKLLTMDPVMEHQTFHSRYSSLMKTLAQLSTTWEDRECSALQIRSLFKM</sequence>
<dbReference type="SUPFAM" id="SSF54928">
    <property type="entry name" value="RNA-binding domain, RBD"/>
    <property type="match status" value="2"/>
</dbReference>
<dbReference type="AlphaFoldDB" id="A0A7I8I7V8"/>
<dbReference type="EMBL" id="LR743588">
    <property type="protein sequence ID" value="CAA2613912.1"/>
    <property type="molecule type" value="Genomic_DNA"/>
</dbReference>
<feature type="region of interest" description="Disordered" evidence="3">
    <location>
        <begin position="1"/>
        <end position="245"/>
    </location>
</feature>
<accession>A0A7I8I7V8</accession>
<feature type="region of interest" description="Disordered" evidence="3">
    <location>
        <begin position="332"/>
        <end position="368"/>
    </location>
</feature>
<evidence type="ECO:0000313" key="5">
    <source>
        <dbReference type="EMBL" id="CAA2613912.1"/>
    </source>
</evidence>
<feature type="domain" description="RRM" evidence="4">
    <location>
        <begin position="456"/>
        <end position="539"/>
    </location>
</feature>
<evidence type="ECO:0000256" key="2">
    <source>
        <dbReference type="PROSITE-ProRule" id="PRU00176"/>
    </source>
</evidence>
<dbReference type="GO" id="GO:0003723">
    <property type="term" value="F:RNA binding"/>
    <property type="evidence" value="ECO:0007669"/>
    <property type="project" value="UniProtKB-UniRule"/>
</dbReference>
<dbReference type="InterPro" id="IPR000504">
    <property type="entry name" value="RRM_dom"/>
</dbReference>
<dbReference type="InterPro" id="IPR035979">
    <property type="entry name" value="RBD_domain_sf"/>
</dbReference>
<dbReference type="PANTHER" id="PTHR21245">
    <property type="entry name" value="HETEROGENEOUS NUCLEAR RIBONUCLEOPROTEIN"/>
    <property type="match status" value="1"/>
</dbReference>
<dbReference type="InterPro" id="IPR012677">
    <property type="entry name" value="Nucleotide-bd_a/b_plait_sf"/>
</dbReference>
<dbReference type="CDD" id="cd00590">
    <property type="entry name" value="RRM_SF"/>
    <property type="match status" value="2"/>
</dbReference>
<feature type="domain" description="RRM" evidence="4">
    <location>
        <begin position="376"/>
        <end position="446"/>
    </location>
</feature>
<feature type="compositionally biased region" description="Basic residues" evidence="3">
    <location>
        <begin position="148"/>
        <end position="160"/>
    </location>
</feature>
<evidence type="ECO:0000256" key="3">
    <source>
        <dbReference type="SAM" id="MobiDB-lite"/>
    </source>
</evidence>
<dbReference type="PROSITE" id="PS50102">
    <property type="entry name" value="RRM"/>
    <property type="match status" value="3"/>
</dbReference>
<feature type="compositionally biased region" description="Low complexity" evidence="3">
    <location>
        <begin position="22"/>
        <end position="36"/>
    </location>
</feature>
<dbReference type="SMART" id="SM00360">
    <property type="entry name" value="RRM"/>
    <property type="match status" value="3"/>
</dbReference>
<feature type="compositionally biased region" description="Basic residues" evidence="3">
    <location>
        <begin position="7"/>
        <end position="21"/>
    </location>
</feature>
<feature type="compositionally biased region" description="Low complexity" evidence="3">
    <location>
        <begin position="57"/>
        <end position="71"/>
    </location>
</feature>
<feature type="domain" description="RRM" evidence="4">
    <location>
        <begin position="552"/>
        <end position="626"/>
    </location>
</feature>
<feature type="region of interest" description="Disordered" evidence="3">
    <location>
        <begin position="624"/>
        <end position="676"/>
    </location>
</feature>
<dbReference type="EMBL" id="CACRZD030000001">
    <property type="protein sequence ID" value="CAA6653727.1"/>
    <property type="molecule type" value="Genomic_DNA"/>
</dbReference>
<dbReference type="Proteomes" id="UP001189122">
    <property type="component" value="Unassembled WGS sequence"/>
</dbReference>
<protein>
    <recommendedName>
        <fullName evidence="4">RRM domain-containing protein</fullName>
    </recommendedName>
</protein>
<name>A0A7I8I7V8_SPIIN</name>
<evidence type="ECO:0000256" key="1">
    <source>
        <dbReference type="ARBA" id="ARBA00022884"/>
    </source>
</evidence>
<feature type="compositionally biased region" description="Polar residues" evidence="3">
    <location>
        <begin position="212"/>
        <end position="238"/>
    </location>
</feature>
<evidence type="ECO:0000259" key="4">
    <source>
        <dbReference type="PROSITE" id="PS50102"/>
    </source>
</evidence>